<dbReference type="GeneID" id="85364555"/>
<proteinExistence type="predicted"/>
<dbReference type="InterPro" id="IPR008266">
    <property type="entry name" value="Tyr_kinase_AS"/>
</dbReference>
<feature type="region of interest" description="Disordered" evidence="1">
    <location>
        <begin position="676"/>
        <end position="695"/>
    </location>
</feature>
<dbReference type="GO" id="GO:0004672">
    <property type="term" value="F:protein kinase activity"/>
    <property type="evidence" value="ECO:0007669"/>
    <property type="project" value="InterPro"/>
</dbReference>
<dbReference type="PROSITE" id="PS50011">
    <property type="entry name" value="PROTEIN_KINASE_DOM"/>
    <property type="match status" value="1"/>
</dbReference>
<evidence type="ECO:0000313" key="4">
    <source>
        <dbReference type="Proteomes" id="UP001175211"/>
    </source>
</evidence>
<reference evidence="3" key="1">
    <citation type="submission" date="2023-06" db="EMBL/GenBank/DDBJ databases">
        <authorList>
            <consortium name="Lawrence Berkeley National Laboratory"/>
            <person name="Ahrendt S."/>
            <person name="Sahu N."/>
            <person name="Indic B."/>
            <person name="Wong-Bajracharya J."/>
            <person name="Merenyi Z."/>
            <person name="Ke H.-M."/>
            <person name="Monk M."/>
            <person name="Kocsube S."/>
            <person name="Drula E."/>
            <person name="Lipzen A."/>
            <person name="Balint B."/>
            <person name="Henrissat B."/>
            <person name="Andreopoulos B."/>
            <person name="Martin F.M."/>
            <person name="Harder C.B."/>
            <person name="Rigling D."/>
            <person name="Ford K.L."/>
            <person name="Foster G.D."/>
            <person name="Pangilinan J."/>
            <person name="Papanicolaou A."/>
            <person name="Barry K."/>
            <person name="LaButti K."/>
            <person name="Viragh M."/>
            <person name="Koriabine M."/>
            <person name="Yan M."/>
            <person name="Riley R."/>
            <person name="Champramary S."/>
            <person name="Plett K.L."/>
            <person name="Tsai I.J."/>
            <person name="Slot J."/>
            <person name="Sipos G."/>
            <person name="Plett J."/>
            <person name="Nagy L.G."/>
            <person name="Grigoriev I.V."/>
        </authorList>
    </citation>
    <scope>NUCLEOTIDE SEQUENCE</scope>
    <source>
        <strain evidence="3">CCBAS 213</strain>
    </source>
</reference>
<dbReference type="Gene3D" id="1.10.510.10">
    <property type="entry name" value="Transferase(Phosphotransferase) domain 1"/>
    <property type="match status" value="1"/>
</dbReference>
<dbReference type="Proteomes" id="UP001175211">
    <property type="component" value="Unassembled WGS sequence"/>
</dbReference>
<dbReference type="PANTHER" id="PTHR38248">
    <property type="entry name" value="FUNK1 6"/>
    <property type="match status" value="1"/>
</dbReference>
<evidence type="ECO:0000313" key="3">
    <source>
        <dbReference type="EMBL" id="KAK0440942.1"/>
    </source>
</evidence>
<dbReference type="SUPFAM" id="SSF56112">
    <property type="entry name" value="Protein kinase-like (PK-like)"/>
    <property type="match status" value="1"/>
</dbReference>
<evidence type="ECO:0000256" key="1">
    <source>
        <dbReference type="SAM" id="MobiDB-lite"/>
    </source>
</evidence>
<sequence length="695" mass="79361">MSEYRADIIQQLGRIPEVSLEYFEKFVLPHTAYLDHIDDIIAILRDDGILAATDDNSGLWWADFPVDPKYSENSEQETFMCMAAIAAAVVKAAQQVLPGYRNPTTAMECTRAHQPAVSDSKECDGSLVPDGYYRLLQSRHPTYVQDARSMMVVDVSMSADLDPDIMTYNMTTLEEYSRNDHTSNKNDNIAKLVENTTEVMHADPTRRFMFGTTIENTQASFWFFSRAIILVSESFNFIKDYTHLIHYILSLTFATEEELGFDLSNTYRTVECLSSFRTNSVATRATRVWKAFQLNDPQYRERALKDVWIPSDAKTELEIQQDISRSIEENEPGISKDYRKHFMNILDCEVVRTSRNDDDDMAVFVRALVESIGDTSHTQCLHKGRKHVRVVFADVGMPLYHVQHHNILFSALRDALKGLYYLFLGHYVHRDISAENILLCNGIAKISDLEYAQRFLFGSKKDPKTGTPRYMAVEVQAATYLLYKPARSFENFGQKLVKRFFHNYIHDIESLFWIGFHVLFSTIPAAYTYAQNATGNASCWTFSFHAVESLPLDYQPAARACFHIRDIISYLYYQVEQQADFLQHEHFHIVYHPAKPQLDLSEAFQAAAKVAYDGETQLLPPINVIIRRPRQLPVKAENDGDCAADPTQYIGEGTQVASKKRRTSVVMEKVTGQACSNEDGPSVQGIHSVGKRRRF</sequence>
<dbReference type="GO" id="GO:0005524">
    <property type="term" value="F:ATP binding"/>
    <property type="evidence" value="ECO:0007669"/>
    <property type="project" value="InterPro"/>
</dbReference>
<dbReference type="InterPro" id="IPR000719">
    <property type="entry name" value="Prot_kinase_dom"/>
</dbReference>
<evidence type="ECO:0000259" key="2">
    <source>
        <dbReference type="PROSITE" id="PS50011"/>
    </source>
</evidence>
<comment type="caution">
    <text evidence="3">The sequence shown here is derived from an EMBL/GenBank/DDBJ whole genome shotgun (WGS) entry which is preliminary data.</text>
</comment>
<accession>A0AA39MNL4</accession>
<protein>
    <recommendedName>
        <fullName evidence="2">Protein kinase domain-containing protein</fullName>
    </recommendedName>
</protein>
<organism evidence="3 4">
    <name type="scientific">Armillaria tabescens</name>
    <name type="common">Ringless honey mushroom</name>
    <name type="synonym">Agaricus tabescens</name>
    <dbReference type="NCBI Taxonomy" id="1929756"/>
    <lineage>
        <taxon>Eukaryota</taxon>
        <taxon>Fungi</taxon>
        <taxon>Dikarya</taxon>
        <taxon>Basidiomycota</taxon>
        <taxon>Agaricomycotina</taxon>
        <taxon>Agaricomycetes</taxon>
        <taxon>Agaricomycetidae</taxon>
        <taxon>Agaricales</taxon>
        <taxon>Marasmiineae</taxon>
        <taxon>Physalacriaceae</taxon>
        <taxon>Desarmillaria</taxon>
    </lineage>
</organism>
<dbReference type="RefSeq" id="XP_060323797.1">
    <property type="nucleotide sequence ID" value="XM_060481007.1"/>
</dbReference>
<dbReference type="EMBL" id="JAUEPS010000073">
    <property type="protein sequence ID" value="KAK0440942.1"/>
    <property type="molecule type" value="Genomic_DNA"/>
</dbReference>
<name>A0AA39MNL4_ARMTA</name>
<dbReference type="AlphaFoldDB" id="A0AA39MNL4"/>
<dbReference type="InterPro" id="IPR011009">
    <property type="entry name" value="Kinase-like_dom_sf"/>
</dbReference>
<dbReference type="InterPro" id="IPR040976">
    <property type="entry name" value="Pkinase_fungal"/>
</dbReference>
<dbReference type="Pfam" id="PF17667">
    <property type="entry name" value="Pkinase_fungal"/>
    <property type="match status" value="1"/>
</dbReference>
<gene>
    <name evidence="3" type="ORF">EV420DRAFT_1769154</name>
</gene>
<dbReference type="PANTHER" id="PTHR38248:SF2">
    <property type="entry name" value="FUNK1 11"/>
    <property type="match status" value="1"/>
</dbReference>
<keyword evidence="4" id="KW-1185">Reference proteome</keyword>
<dbReference type="PROSITE" id="PS00109">
    <property type="entry name" value="PROTEIN_KINASE_TYR"/>
    <property type="match status" value="1"/>
</dbReference>
<feature type="domain" description="Protein kinase" evidence="2">
    <location>
        <begin position="253"/>
        <end position="591"/>
    </location>
</feature>